<reference evidence="1" key="1">
    <citation type="submission" date="2022-10" db="EMBL/GenBank/DDBJ databases">
        <authorList>
            <person name="Koch H."/>
        </authorList>
    </citation>
    <scope>NUCLEOTIDE SEQUENCE</scope>
    <source>
        <strain evidence="1">DNF</strain>
    </source>
</reference>
<evidence type="ECO:0000313" key="2">
    <source>
        <dbReference type="Proteomes" id="UP001179121"/>
    </source>
</evidence>
<dbReference type="Proteomes" id="UP001179121">
    <property type="component" value="Chromosome"/>
</dbReference>
<gene>
    <name evidence="1" type="ORF">DNFV4_01408</name>
</gene>
<sequence>MRCDQCRQAMIPDPPFNSVDEHLTLRVTRWHCAGCGEVVEEILCEPAGEADRPRRMRYPVREWTGCDRPVAGRLRTGRRKPLSLAA</sequence>
<organism evidence="1 2">
    <name type="scientific">Nitrospira tepida</name>
    <dbReference type="NCBI Taxonomy" id="2973512"/>
    <lineage>
        <taxon>Bacteria</taxon>
        <taxon>Pseudomonadati</taxon>
        <taxon>Nitrospirota</taxon>
        <taxon>Nitrospiria</taxon>
        <taxon>Nitrospirales</taxon>
        <taxon>Nitrospiraceae</taxon>
        <taxon>Nitrospira</taxon>
    </lineage>
</organism>
<protein>
    <submittedName>
        <fullName evidence="1">Uncharacterized protein</fullName>
    </submittedName>
</protein>
<keyword evidence="2" id="KW-1185">Reference proteome</keyword>
<accession>A0AA86MXX7</accession>
<evidence type="ECO:0000313" key="1">
    <source>
        <dbReference type="EMBL" id="CAI4030976.1"/>
    </source>
</evidence>
<name>A0AA86MXX7_9BACT</name>
<dbReference type="AlphaFoldDB" id="A0AA86MXX7"/>
<dbReference type="KEGG" id="nti:DNFV4_01408"/>
<dbReference type="EMBL" id="OX365700">
    <property type="protein sequence ID" value="CAI4030976.1"/>
    <property type="molecule type" value="Genomic_DNA"/>
</dbReference>
<proteinExistence type="predicted"/>